<dbReference type="InterPro" id="IPR032465">
    <property type="entry name" value="ACMSD"/>
</dbReference>
<protein>
    <submittedName>
        <fullName evidence="3">Amidohydrolase</fullName>
    </submittedName>
</protein>
<feature type="domain" description="Amidohydrolase-related" evidence="2">
    <location>
        <begin position="16"/>
        <end position="327"/>
    </location>
</feature>
<dbReference type="EMBL" id="CP108313">
    <property type="protein sequence ID" value="WTW67119.1"/>
    <property type="molecule type" value="Genomic_DNA"/>
</dbReference>
<dbReference type="AlphaFoldDB" id="A0AAU2VIQ8"/>
<dbReference type="Pfam" id="PF04909">
    <property type="entry name" value="Amidohydro_2"/>
    <property type="match status" value="1"/>
</dbReference>
<organism evidence="3">
    <name type="scientific">Streptomyces sp. NBC_00008</name>
    <dbReference type="NCBI Taxonomy" id="2903610"/>
    <lineage>
        <taxon>Bacteria</taxon>
        <taxon>Bacillati</taxon>
        <taxon>Actinomycetota</taxon>
        <taxon>Actinomycetes</taxon>
        <taxon>Kitasatosporales</taxon>
        <taxon>Streptomycetaceae</taxon>
        <taxon>Streptomyces</taxon>
    </lineage>
</organism>
<gene>
    <name evidence="3" type="ORF">OG398_01935</name>
</gene>
<dbReference type="GO" id="GO:0019748">
    <property type="term" value="P:secondary metabolic process"/>
    <property type="evidence" value="ECO:0007669"/>
    <property type="project" value="TreeGrafter"/>
</dbReference>
<dbReference type="GO" id="GO:0016831">
    <property type="term" value="F:carboxy-lyase activity"/>
    <property type="evidence" value="ECO:0007669"/>
    <property type="project" value="InterPro"/>
</dbReference>
<dbReference type="InterPro" id="IPR006680">
    <property type="entry name" value="Amidohydro-rel"/>
</dbReference>
<keyword evidence="1" id="KW-0456">Lyase</keyword>
<reference evidence="3" key="1">
    <citation type="submission" date="2022-10" db="EMBL/GenBank/DDBJ databases">
        <title>The complete genomes of actinobacterial strains from the NBC collection.</title>
        <authorList>
            <person name="Joergensen T.S."/>
            <person name="Alvarez Arevalo M."/>
            <person name="Sterndorff E.B."/>
            <person name="Faurdal D."/>
            <person name="Vuksanovic O."/>
            <person name="Mourched A.-S."/>
            <person name="Charusanti P."/>
            <person name="Shaw S."/>
            <person name="Blin K."/>
            <person name="Weber T."/>
        </authorList>
    </citation>
    <scope>NUCLEOTIDE SEQUENCE</scope>
    <source>
        <strain evidence="3">NBC_00008</strain>
    </source>
</reference>
<dbReference type="PANTHER" id="PTHR21240:SF28">
    <property type="entry name" value="ISO-OROTATE DECARBOXYLASE (EUROFUNG)"/>
    <property type="match status" value="1"/>
</dbReference>
<evidence type="ECO:0000313" key="3">
    <source>
        <dbReference type="EMBL" id="WTW67119.1"/>
    </source>
</evidence>
<dbReference type="GO" id="GO:0005737">
    <property type="term" value="C:cytoplasm"/>
    <property type="evidence" value="ECO:0007669"/>
    <property type="project" value="TreeGrafter"/>
</dbReference>
<evidence type="ECO:0000259" key="2">
    <source>
        <dbReference type="Pfam" id="PF04909"/>
    </source>
</evidence>
<evidence type="ECO:0000256" key="1">
    <source>
        <dbReference type="ARBA" id="ARBA00023239"/>
    </source>
</evidence>
<sequence length="335" mass="35974">MPVIPATPASSDPLTDVHAHFVTENYMAAAGAAGITHPDGMPSWPTWSTDDHLGLMDRGGIQKSILSVSSPGTHFGDDRAARLLSREVNEFAGRIREQHPTRFGFFASLPMPDTEGSVREAVHSLDSLGADGVAIETNHAGVYPGDTRYEPLWRELDARGAVVFVHPTSPPGSDAVSLGRPRPMMEFLFDSARAASDLVFNGVLTRHPGIQWVFTHGGGALPLLADRLELFRLGLGMGATDDGATPSASVRDQLGSLWFDMAGTPFPNQIPAFARAFGTERLLYGSDYCWTPAELAQAQISAIDAAPRPSAADTWRSLTTRNAERLLAGKPAPRH</sequence>
<dbReference type="InterPro" id="IPR032466">
    <property type="entry name" value="Metal_Hydrolase"/>
</dbReference>
<dbReference type="GO" id="GO:0016787">
    <property type="term" value="F:hydrolase activity"/>
    <property type="evidence" value="ECO:0007669"/>
    <property type="project" value="InterPro"/>
</dbReference>
<dbReference type="Gene3D" id="3.20.20.140">
    <property type="entry name" value="Metal-dependent hydrolases"/>
    <property type="match status" value="1"/>
</dbReference>
<accession>A0AAU2VIQ8</accession>
<dbReference type="SUPFAM" id="SSF51556">
    <property type="entry name" value="Metallo-dependent hydrolases"/>
    <property type="match status" value="1"/>
</dbReference>
<dbReference type="PANTHER" id="PTHR21240">
    <property type="entry name" value="2-AMINO-3-CARBOXYLMUCONATE-6-SEMIALDEHYDE DECARBOXYLASE"/>
    <property type="match status" value="1"/>
</dbReference>
<proteinExistence type="predicted"/>
<name>A0AAU2VIQ8_9ACTN</name>